<dbReference type="InterPro" id="IPR008775">
    <property type="entry name" value="Phytyl_CoA_dOase-like"/>
</dbReference>
<evidence type="ECO:0000313" key="1">
    <source>
        <dbReference type="EMBL" id="SVE35248.1"/>
    </source>
</evidence>
<dbReference type="SUPFAM" id="SSF51197">
    <property type="entry name" value="Clavaminate synthase-like"/>
    <property type="match status" value="1"/>
</dbReference>
<feature type="non-terminal residue" evidence="1">
    <location>
        <position position="205"/>
    </location>
</feature>
<accession>A0A383CUE1</accession>
<dbReference type="Pfam" id="PF05721">
    <property type="entry name" value="PhyH"/>
    <property type="match status" value="1"/>
</dbReference>
<proteinExistence type="predicted"/>
<protein>
    <recommendedName>
        <fullName evidence="2">Phytanoyl-CoA dioxygenase</fullName>
    </recommendedName>
</protein>
<reference evidence="1" key="1">
    <citation type="submission" date="2018-05" db="EMBL/GenBank/DDBJ databases">
        <authorList>
            <person name="Lanie J.A."/>
            <person name="Ng W.-L."/>
            <person name="Kazmierczak K.M."/>
            <person name="Andrzejewski T.M."/>
            <person name="Davidsen T.M."/>
            <person name="Wayne K.J."/>
            <person name="Tettelin H."/>
            <person name="Glass J.I."/>
            <person name="Rusch D."/>
            <person name="Podicherti R."/>
            <person name="Tsui H.-C.T."/>
            <person name="Winkler M.E."/>
        </authorList>
    </citation>
    <scope>NUCLEOTIDE SEQUENCE</scope>
</reference>
<dbReference type="Gene3D" id="2.60.120.620">
    <property type="entry name" value="q2cbj1_9rhob like domain"/>
    <property type="match status" value="1"/>
</dbReference>
<sequence length="205" mass="22643">MTTAIKTFPPDKPVANIVEEIKQSGVAIIENLFPSDAIDSLSAKLNPRLEAQEPGGGEFFGNRKRSVGGLFGLGPEFSEHLLGNERVLELADAILLPEYPMAATSTPPEPLGFFEVPDPTIGPNCHHYRINATVAMQVCRGGQNQTLHRDEWRYLPYMRPDPDGPEVTLAVMVACSDFTEKNGATRYVPGSHRWARDRQPEETEV</sequence>
<gene>
    <name evidence="1" type="ORF">METZ01_LOCUS488102</name>
</gene>
<dbReference type="EMBL" id="UINC01211377">
    <property type="protein sequence ID" value="SVE35248.1"/>
    <property type="molecule type" value="Genomic_DNA"/>
</dbReference>
<dbReference type="AlphaFoldDB" id="A0A383CUE1"/>
<organism evidence="1">
    <name type="scientific">marine metagenome</name>
    <dbReference type="NCBI Taxonomy" id="408172"/>
    <lineage>
        <taxon>unclassified sequences</taxon>
        <taxon>metagenomes</taxon>
        <taxon>ecological metagenomes</taxon>
    </lineage>
</organism>
<evidence type="ECO:0008006" key="2">
    <source>
        <dbReference type="Google" id="ProtNLM"/>
    </source>
</evidence>
<name>A0A383CUE1_9ZZZZ</name>